<keyword evidence="3" id="KW-1185">Reference proteome</keyword>
<accession>A0A4S2K4S1</accession>
<evidence type="ECO:0000313" key="2">
    <source>
        <dbReference type="EMBL" id="TGZ43770.1"/>
    </source>
</evidence>
<feature type="compositionally biased region" description="Basic residues" evidence="1">
    <location>
        <begin position="50"/>
        <end position="59"/>
    </location>
</feature>
<proteinExistence type="predicted"/>
<feature type="region of interest" description="Disordered" evidence="1">
    <location>
        <begin position="39"/>
        <end position="62"/>
    </location>
</feature>
<evidence type="ECO:0000256" key="1">
    <source>
        <dbReference type="SAM" id="MobiDB-lite"/>
    </source>
</evidence>
<evidence type="ECO:0000313" key="3">
    <source>
        <dbReference type="Proteomes" id="UP000310200"/>
    </source>
</evidence>
<dbReference type="EMBL" id="QBLH01003184">
    <property type="protein sequence ID" value="TGZ43770.1"/>
    <property type="molecule type" value="Genomic_DNA"/>
</dbReference>
<gene>
    <name evidence="2" type="ORF">DBV15_04340</name>
</gene>
<dbReference type="Proteomes" id="UP000310200">
    <property type="component" value="Unassembled WGS sequence"/>
</dbReference>
<protein>
    <submittedName>
        <fullName evidence="2">Uncharacterized protein</fullName>
    </submittedName>
</protein>
<reference evidence="2 3" key="1">
    <citation type="journal article" date="2019" name="Philos. Trans. R. Soc. Lond., B, Biol. Sci.">
        <title>Ant behaviour and brain gene expression of defending hosts depend on the ecological success of the intruding social parasite.</title>
        <authorList>
            <person name="Kaur R."/>
            <person name="Stoldt M."/>
            <person name="Jongepier E."/>
            <person name="Feldmeyer B."/>
            <person name="Menzel F."/>
            <person name="Bornberg-Bauer E."/>
            <person name="Foitzik S."/>
        </authorList>
    </citation>
    <scope>NUCLEOTIDE SEQUENCE [LARGE SCALE GENOMIC DNA]</scope>
    <source>
        <tissue evidence="2">Whole body</tissue>
    </source>
</reference>
<organism evidence="2 3">
    <name type="scientific">Temnothorax longispinosus</name>
    <dbReference type="NCBI Taxonomy" id="300112"/>
    <lineage>
        <taxon>Eukaryota</taxon>
        <taxon>Metazoa</taxon>
        <taxon>Ecdysozoa</taxon>
        <taxon>Arthropoda</taxon>
        <taxon>Hexapoda</taxon>
        <taxon>Insecta</taxon>
        <taxon>Pterygota</taxon>
        <taxon>Neoptera</taxon>
        <taxon>Endopterygota</taxon>
        <taxon>Hymenoptera</taxon>
        <taxon>Apocrita</taxon>
        <taxon>Aculeata</taxon>
        <taxon>Formicoidea</taxon>
        <taxon>Formicidae</taxon>
        <taxon>Myrmicinae</taxon>
        <taxon>Temnothorax</taxon>
    </lineage>
</organism>
<comment type="caution">
    <text evidence="2">The sequence shown here is derived from an EMBL/GenBank/DDBJ whole genome shotgun (WGS) entry which is preliminary data.</text>
</comment>
<name>A0A4S2K4S1_9HYME</name>
<sequence>MTRRAFFIGGHVDRSPFPISQIARRAAIAIRTTHPRLLRRAPPLTDLTRSRSRRPRSPPRWKSALGIVRPTSRGDLFDLSTNVNLVLVFGGSSTTDRRFCFSYEGGGTEPFARVSPGISGGSSPWNLPNCGVLLRMSEVSRPPLPRCSTSEMDLARPLKSRSFLPS</sequence>
<dbReference type="AlphaFoldDB" id="A0A4S2K4S1"/>